<dbReference type="EMBL" id="VFSU01000026">
    <property type="protein sequence ID" value="TPE60490.1"/>
    <property type="molecule type" value="Genomic_DNA"/>
</dbReference>
<evidence type="ECO:0000256" key="4">
    <source>
        <dbReference type="PROSITE-ProRule" id="PRU00335"/>
    </source>
</evidence>
<name>A0A501XIW6_9SPHN</name>
<keyword evidence="2 4" id="KW-0238">DNA-binding</keyword>
<dbReference type="InterPro" id="IPR001647">
    <property type="entry name" value="HTH_TetR"/>
</dbReference>
<gene>
    <name evidence="6" type="ORF">FJQ54_10820</name>
</gene>
<sequence>MKSPAKTRPQPRQLARARRRDRILRVAAEMLVKGGLRQTTMEEIARGLSTSKMALYRHFQTKDELIEAVLQRVVDRFTTTEQLAWPGMRAAMQRALASAREDPDAFLLLFRVAAHDPALSHYAADVRRLLGDVTRERLMAGRHPLSSDPALLEALVDGTVAFLVEATAFRIEQGDPARDSDWIRWVSDAASRMIGLPTPGD</sequence>
<keyword evidence="1" id="KW-0805">Transcription regulation</keyword>
<keyword evidence="7" id="KW-1185">Reference proteome</keyword>
<dbReference type="PANTHER" id="PTHR30055">
    <property type="entry name" value="HTH-TYPE TRANSCRIPTIONAL REGULATOR RUTR"/>
    <property type="match status" value="1"/>
</dbReference>
<keyword evidence="3" id="KW-0804">Transcription</keyword>
<dbReference type="PANTHER" id="PTHR30055:SF234">
    <property type="entry name" value="HTH-TYPE TRANSCRIPTIONAL REGULATOR BETI"/>
    <property type="match status" value="1"/>
</dbReference>
<evidence type="ECO:0000256" key="2">
    <source>
        <dbReference type="ARBA" id="ARBA00023125"/>
    </source>
</evidence>
<evidence type="ECO:0000259" key="5">
    <source>
        <dbReference type="PROSITE" id="PS50977"/>
    </source>
</evidence>
<dbReference type="Pfam" id="PF00440">
    <property type="entry name" value="TetR_N"/>
    <property type="match status" value="1"/>
</dbReference>
<dbReference type="AlphaFoldDB" id="A0A501XIW6"/>
<dbReference type="OrthoDB" id="9787680at2"/>
<dbReference type="PRINTS" id="PR00455">
    <property type="entry name" value="HTHTETR"/>
</dbReference>
<evidence type="ECO:0000313" key="7">
    <source>
        <dbReference type="Proteomes" id="UP000319897"/>
    </source>
</evidence>
<feature type="DNA-binding region" description="H-T-H motif" evidence="4">
    <location>
        <begin position="40"/>
        <end position="59"/>
    </location>
</feature>
<dbReference type="InterPro" id="IPR009057">
    <property type="entry name" value="Homeodomain-like_sf"/>
</dbReference>
<dbReference type="InterPro" id="IPR050109">
    <property type="entry name" value="HTH-type_TetR-like_transc_reg"/>
</dbReference>
<accession>A0A501XIW6</accession>
<reference evidence="6 7" key="1">
    <citation type="submission" date="2019-06" db="EMBL/GenBank/DDBJ databases">
        <authorList>
            <person name="Lee I."/>
            <person name="Jang G.I."/>
            <person name="Hwang C.Y."/>
        </authorList>
    </citation>
    <scope>NUCLEOTIDE SEQUENCE [LARGE SCALE GENOMIC DNA]</scope>
    <source>
        <strain evidence="6 7">PAMC 28131</strain>
    </source>
</reference>
<evidence type="ECO:0000313" key="6">
    <source>
        <dbReference type="EMBL" id="TPE60490.1"/>
    </source>
</evidence>
<dbReference type="Gene3D" id="1.10.357.10">
    <property type="entry name" value="Tetracycline Repressor, domain 2"/>
    <property type="match status" value="1"/>
</dbReference>
<dbReference type="PROSITE" id="PS50977">
    <property type="entry name" value="HTH_TETR_2"/>
    <property type="match status" value="1"/>
</dbReference>
<comment type="caution">
    <text evidence="6">The sequence shown here is derived from an EMBL/GenBank/DDBJ whole genome shotgun (WGS) entry which is preliminary data.</text>
</comment>
<organism evidence="6 7">
    <name type="scientific">Sandaracinobacter neustonicus</name>
    <dbReference type="NCBI Taxonomy" id="1715348"/>
    <lineage>
        <taxon>Bacteria</taxon>
        <taxon>Pseudomonadati</taxon>
        <taxon>Pseudomonadota</taxon>
        <taxon>Alphaproteobacteria</taxon>
        <taxon>Sphingomonadales</taxon>
        <taxon>Sphingosinicellaceae</taxon>
        <taxon>Sandaracinobacter</taxon>
    </lineage>
</organism>
<evidence type="ECO:0000256" key="1">
    <source>
        <dbReference type="ARBA" id="ARBA00023015"/>
    </source>
</evidence>
<feature type="domain" description="HTH tetR-type" evidence="5">
    <location>
        <begin position="17"/>
        <end position="77"/>
    </location>
</feature>
<dbReference type="SUPFAM" id="SSF46689">
    <property type="entry name" value="Homeodomain-like"/>
    <property type="match status" value="1"/>
</dbReference>
<proteinExistence type="predicted"/>
<evidence type="ECO:0000256" key="3">
    <source>
        <dbReference type="ARBA" id="ARBA00023163"/>
    </source>
</evidence>
<dbReference type="RefSeq" id="WP_140928426.1">
    <property type="nucleotide sequence ID" value="NZ_VFSU01000026.1"/>
</dbReference>
<dbReference type="GO" id="GO:0003700">
    <property type="term" value="F:DNA-binding transcription factor activity"/>
    <property type="evidence" value="ECO:0007669"/>
    <property type="project" value="TreeGrafter"/>
</dbReference>
<dbReference type="Proteomes" id="UP000319897">
    <property type="component" value="Unassembled WGS sequence"/>
</dbReference>
<dbReference type="GO" id="GO:0000976">
    <property type="term" value="F:transcription cis-regulatory region binding"/>
    <property type="evidence" value="ECO:0007669"/>
    <property type="project" value="TreeGrafter"/>
</dbReference>
<protein>
    <submittedName>
        <fullName evidence="6">Helix-turn-helix transcriptional regulator</fullName>
    </submittedName>
</protein>